<keyword evidence="3" id="KW-1134">Transmembrane beta strand</keyword>
<comment type="subcellular location">
    <subcellularLocation>
        <location evidence="1">Cell outer membrane</location>
        <topology evidence="1">Multi-pass membrane protein</topology>
    </subcellularLocation>
</comment>
<evidence type="ECO:0000256" key="6">
    <source>
        <dbReference type="ARBA" id="ARBA00023136"/>
    </source>
</evidence>
<evidence type="ECO:0000313" key="10">
    <source>
        <dbReference type="Proteomes" id="UP000482578"/>
    </source>
</evidence>
<evidence type="ECO:0000313" key="9">
    <source>
        <dbReference type="EMBL" id="NDV12412.1"/>
    </source>
</evidence>
<dbReference type="Proteomes" id="UP000482578">
    <property type="component" value="Unassembled WGS sequence"/>
</dbReference>
<keyword evidence="4" id="KW-0812">Transmembrane</keyword>
<comment type="similarity">
    <text evidence="2">Belongs to the OmpP1/FadL family.</text>
</comment>
<dbReference type="Pfam" id="PF03349">
    <property type="entry name" value="Toluene_X"/>
    <property type="match status" value="1"/>
</dbReference>
<sequence length="530" mass="57099">MKLKHLSLSVMLIGATSTVFASGYHFGTQSVSAQSTANASAAEAANASTIFYNAAGMTKLEGTNFAGALNLVAPSVKYSNAKAYTPPNPATGYPGTEIKGKQSGKITDDILAVPHLYLTHQLNDKMTAGFGVYVPFASSTEYQRDSVFRYNLNETALKTIAFNPTIAFKLNPQHSVAVGVVAQYADAKLRQYANFAQSLAGYYSRQVNQATTDAVKAYAAYQLAPTDQNKALAFAKAAAAAGIDPKSTAGQETLKKAGATLKQAAGYLAQDGAVGVYDGYSKINGDDWGFGFTLSWLWDINENARVGLNYRSKVKHKLEGDADWTVPGGAEGQIVAGLGYVDSSAKVDIDTPESLSLHGMYKFNPKWTGFGDLTWTKHSRFDQAAVVYGVPKQVLPPPAGKADKTILSPEWKNTYRLSLGAAYEYSEPLQLRAGIAYDKSPVPSEDKRLATMPDSNRIWFSVGANYELNKQSSLDVAYSYIHIADAKAKVNGYCGGSAPREVNCVSSYTKGSADYKSYANLLGVQYNYRF</sequence>
<evidence type="ECO:0000256" key="1">
    <source>
        <dbReference type="ARBA" id="ARBA00004571"/>
    </source>
</evidence>
<organism evidence="9 10">
    <name type="scientific">Crenobacter caeni</name>
    <dbReference type="NCBI Taxonomy" id="2705474"/>
    <lineage>
        <taxon>Bacteria</taxon>
        <taxon>Pseudomonadati</taxon>
        <taxon>Pseudomonadota</taxon>
        <taxon>Betaproteobacteria</taxon>
        <taxon>Neisseriales</taxon>
        <taxon>Neisseriaceae</taxon>
        <taxon>Crenobacter</taxon>
    </lineage>
</organism>
<reference evidence="9 10" key="1">
    <citation type="submission" date="2020-02" db="EMBL/GenBank/DDBJ databases">
        <authorList>
            <person name="Yang Z."/>
        </authorList>
    </citation>
    <scope>NUCLEOTIDE SEQUENCE [LARGE SCALE GENOMIC DNA]</scope>
    <source>
        <strain evidence="9 10">HX-7-9</strain>
    </source>
</reference>
<evidence type="ECO:0000256" key="7">
    <source>
        <dbReference type="ARBA" id="ARBA00023237"/>
    </source>
</evidence>
<dbReference type="RefSeq" id="WP_163315639.1">
    <property type="nucleotide sequence ID" value="NZ_JAAGAA010000004.1"/>
</dbReference>
<dbReference type="PANTHER" id="PTHR35093">
    <property type="entry name" value="OUTER MEMBRANE PROTEIN NMB0088-RELATED"/>
    <property type="match status" value="1"/>
</dbReference>
<keyword evidence="5 8" id="KW-0732">Signal</keyword>
<keyword evidence="6" id="KW-0472">Membrane</keyword>
<comment type="caution">
    <text evidence="9">The sequence shown here is derived from an EMBL/GenBank/DDBJ whole genome shotgun (WGS) entry which is preliminary data.</text>
</comment>
<evidence type="ECO:0000256" key="5">
    <source>
        <dbReference type="ARBA" id="ARBA00022729"/>
    </source>
</evidence>
<dbReference type="AlphaFoldDB" id="A0A6B2KQ96"/>
<gene>
    <name evidence="9" type="ORF">GZH52_06320</name>
</gene>
<keyword evidence="7" id="KW-0998">Cell outer membrane</keyword>
<keyword evidence="10" id="KW-1185">Reference proteome</keyword>
<proteinExistence type="inferred from homology"/>
<protein>
    <submittedName>
        <fullName evidence="9">Transporter</fullName>
    </submittedName>
</protein>
<feature type="chain" id="PRO_5025589514" evidence="8">
    <location>
        <begin position="22"/>
        <end position="530"/>
    </location>
</feature>
<dbReference type="SUPFAM" id="SSF56935">
    <property type="entry name" value="Porins"/>
    <property type="match status" value="1"/>
</dbReference>
<dbReference type="Gene3D" id="2.40.160.60">
    <property type="entry name" value="Outer membrane protein transport protein (OMPP1/FadL/TodX)"/>
    <property type="match status" value="1"/>
</dbReference>
<dbReference type="EMBL" id="JAAGAA010000004">
    <property type="protein sequence ID" value="NDV12412.1"/>
    <property type="molecule type" value="Genomic_DNA"/>
</dbReference>
<dbReference type="InterPro" id="IPR005017">
    <property type="entry name" value="OMPP1/FadL/TodX"/>
</dbReference>
<evidence type="ECO:0000256" key="8">
    <source>
        <dbReference type="SAM" id="SignalP"/>
    </source>
</evidence>
<dbReference type="GO" id="GO:0015483">
    <property type="term" value="F:long-chain fatty acid transporting porin activity"/>
    <property type="evidence" value="ECO:0007669"/>
    <property type="project" value="TreeGrafter"/>
</dbReference>
<evidence type="ECO:0000256" key="4">
    <source>
        <dbReference type="ARBA" id="ARBA00022692"/>
    </source>
</evidence>
<evidence type="ECO:0000256" key="2">
    <source>
        <dbReference type="ARBA" id="ARBA00008163"/>
    </source>
</evidence>
<evidence type="ECO:0000256" key="3">
    <source>
        <dbReference type="ARBA" id="ARBA00022452"/>
    </source>
</evidence>
<dbReference type="PANTHER" id="PTHR35093:SF8">
    <property type="entry name" value="OUTER MEMBRANE PROTEIN NMB0088-RELATED"/>
    <property type="match status" value="1"/>
</dbReference>
<accession>A0A6B2KQ96</accession>
<name>A0A6B2KQ96_9NEIS</name>
<dbReference type="GO" id="GO:0009279">
    <property type="term" value="C:cell outer membrane"/>
    <property type="evidence" value="ECO:0007669"/>
    <property type="project" value="UniProtKB-SubCell"/>
</dbReference>
<feature type="signal peptide" evidence="8">
    <location>
        <begin position="1"/>
        <end position="21"/>
    </location>
</feature>